<reference evidence="3" key="1">
    <citation type="journal article" date="2021" name="Int. J. Syst. Evol. Microbiol.">
        <title>Actinocatenispora comari sp. nov., an endophytic actinomycete isolated from aerial parts of Comarum salesowianum.</title>
        <authorList>
            <person name="Oyunbileg N."/>
            <person name="Iizaka Y."/>
            <person name="Hamada M."/>
            <person name="Davaapurev B.O."/>
            <person name="Fukumoto A."/>
            <person name="Tsetseg B."/>
            <person name="Kato F."/>
            <person name="Tamura T."/>
            <person name="Batkhuu J."/>
            <person name="Anzai Y."/>
        </authorList>
    </citation>
    <scope>NUCLEOTIDE SEQUENCE [LARGE SCALE GENOMIC DNA]</scope>
    <source>
        <strain evidence="3">NUM-2625</strain>
    </source>
</reference>
<dbReference type="EMBL" id="BOPO01000151">
    <property type="protein sequence ID" value="GIL32068.1"/>
    <property type="molecule type" value="Genomic_DNA"/>
</dbReference>
<comment type="caution">
    <text evidence="2">The sequence shown here is derived from an EMBL/GenBank/DDBJ whole genome shotgun (WGS) entry which is preliminary data.</text>
</comment>
<evidence type="ECO:0000313" key="2">
    <source>
        <dbReference type="EMBL" id="GIL32068.1"/>
    </source>
</evidence>
<dbReference type="Proteomes" id="UP000614996">
    <property type="component" value="Unassembled WGS sequence"/>
</dbReference>
<organism evidence="2 3">
    <name type="scientific">Actinocatenispora comari</name>
    <dbReference type="NCBI Taxonomy" id="2807577"/>
    <lineage>
        <taxon>Bacteria</taxon>
        <taxon>Bacillati</taxon>
        <taxon>Actinomycetota</taxon>
        <taxon>Actinomycetes</taxon>
        <taxon>Micromonosporales</taxon>
        <taxon>Micromonosporaceae</taxon>
        <taxon>Actinocatenispora</taxon>
    </lineage>
</organism>
<evidence type="ECO:0000256" key="1">
    <source>
        <dbReference type="SAM" id="MobiDB-lite"/>
    </source>
</evidence>
<keyword evidence="3" id="KW-1185">Reference proteome</keyword>
<gene>
    <name evidence="2" type="ORF">NUM_73220</name>
</gene>
<evidence type="ECO:0000313" key="3">
    <source>
        <dbReference type="Proteomes" id="UP000614996"/>
    </source>
</evidence>
<name>A0A8J4AIZ7_9ACTN</name>
<feature type="region of interest" description="Disordered" evidence="1">
    <location>
        <begin position="1"/>
        <end position="23"/>
    </location>
</feature>
<sequence length="75" mass="8429">MSGIPVLPGRPRRNIRTGTEPAGLRTGLYGDSDAMYGYSCRIVSTVTQHVMPHMKFMIHYSPFFITQGDEMSLYS</sequence>
<protein>
    <submittedName>
        <fullName evidence="2">Uncharacterized protein</fullName>
    </submittedName>
</protein>
<proteinExistence type="predicted"/>
<dbReference type="AlphaFoldDB" id="A0A8J4AIZ7"/>
<accession>A0A8J4AIZ7</accession>